<dbReference type="InterPro" id="IPR000683">
    <property type="entry name" value="Gfo/Idh/MocA-like_OxRdtase_N"/>
</dbReference>
<sequence length="393" mass="44636">MRRKVSIVLVGASGYGHIYLQELLQEENEQMVLAGVVDISPERSKYYQELLDRKIPIYGSLEKFYEENKADLAIISTPIHLHKEHSCLAMNHGSDVLCEKPLTTNLEDIKKMKETSEATGRFLAVGFNWSFTDSVQQLKKRILAGEFGQAKRFKSLTLWPRNLDYYNRSAWAGKRASPSGEIILDSIASNATAHHLHHMLYLAGKAIDQSASLAELTAELYRANEIETFDTCAVKIKTQENIDIFYYASHAVEESKGPRYVLEFEKATIRFDQNEDPSDIVVQWDDGKKERYPDPSHTLEKLKVCVQAILREDHDILCGIQASTPHAKAIQAMHQSVPEIPEFPPALVQYNEKEKRVSVEGLAETLIECYEKWSLPADLNVKWSQPGKNVQVE</sequence>
<accession>A0ABQ4KKV1</accession>
<evidence type="ECO:0000313" key="4">
    <source>
        <dbReference type="Proteomes" id="UP000679950"/>
    </source>
</evidence>
<dbReference type="Proteomes" id="UP000679950">
    <property type="component" value="Unassembled WGS sequence"/>
</dbReference>
<dbReference type="Gene3D" id="3.30.360.10">
    <property type="entry name" value="Dihydrodipicolinate Reductase, domain 2"/>
    <property type="match status" value="1"/>
</dbReference>
<organism evidence="3 4">
    <name type="scientific">Lederbergia ruris</name>
    <dbReference type="NCBI Taxonomy" id="217495"/>
    <lineage>
        <taxon>Bacteria</taxon>
        <taxon>Bacillati</taxon>
        <taxon>Bacillota</taxon>
        <taxon>Bacilli</taxon>
        <taxon>Bacillales</taxon>
        <taxon>Bacillaceae</taxon>
        <taxon>Lederbergia</taxon>
    </lineage>
</organism>
<protein>
    <submittedName>
        <fullName evidence="3">Oxidoreductase</fullName>
    </submittedName>
</protein>
<evidence type="ECO:0000313" key="3">
    <source>
        <dbReference type="EMBL" id="GIN58507.1"/>
    </source>
</evidence>
<dbReference type="EMBL" id="BORB01000025">
    <property type="protein sequence ID" value="GIN58507.1"/>
    <property type="molecule type" value="Genomic_DNA"/>
</dbReference>
<feature type="domain" description="Gfo/Idh/MocA-like oxidoreductase N-terminal" evidence="1">
    <location>
        <begin position="6"/>
        <end position="127"/>
    </location>
</feature>
<proteinExistence type="predicted"/>
<evidence type="ECO:0000259" key="1">
    <source>
        <dbReference type="Pfam" id="PF01408"/>
    </source>
</evidence>
<reference evidence="3 4" key="1">
    <citation type="submission" date="2021-03" db="EMBL/GenBank/DDBJ databases">
        <title>Antimicrobial resistance genes in bacteria isolated from Japanese honey, and their potential for conferring macrolide and lincosamide resistance in the American foulbrood pathogen Paenibacillus larvae.</title>
        <authorList>
            <person name="Okamoto M."/>
            <person name="Kumagai M."/>
            <person name="Kanamori H."/>
            <person name="Takamatsu D."/>
        </authorList>
    </citation>
    <scope>NUCLEOTIDE SEQUENCE [LARGE SCALE GENOMIC DNA]</scope>
    <source>
        <strain evidence="3 4">J8TS2</strain>
    </source>
</reference>
<dbReference type="RefSeq" id="WP_158323675.1">
    <property type="nucleotide sequence ID" value="NZ_BORB01000025.1"/>
</dbReference>
<dbReference type="PANTHER" id="PTHR43249">
    <property type="entry name" value="UDP-N-ACETYL-2-AMINO-2-DEOXY-D-GLUCURONATE OXIDASE"/>
    <property type="match status" value="1"/>
</dbReference>
<dbReference type="InterPro" id="IPR055170">
    <property type="entry name" value="GFO_IDH_MocA-like_dom"/>
</dbReference>
<dbReference type="InterPro" id="IPR036291">
    <property type="entry name" value="NAD(P)-bd_dom_sf"/>
</dbReference>
<dbReference type="Pfam" id="PF22725">
    <property type="entry name" value="GFO_IDH_MocA_C3"/>
    <property type="match status" value="1"/>
</dbReference>
<keyword evidence="4" id="KW-1185">Reference proteome</keyword>
<comment type="caution">
    <text evidence="3">The sequence shown here is derived from an EMBL/GenBank/DDBJ whole genome shotgun (WGS) entry which is preliminary data.</text>
</comment>
<dbReference type="Pfam" id="PF01408">
    <property type="entry name" value="GFO_IDH_MocA"/>
    <property type="match status" value="1"/>
</dbReference>
<evidence type="ECO:0000259" key="2">
    <source>
        <dbReference type="Pfam" id="PF22725"/>
    </source>
</evidence>
<name>A0ABQ4KKV1_9BACI</name>
<dbReference type="SUPFAM" id="SSF51735">
    <property type="entry name" value="NAD(P)-binding Rossmann-fold domains"/>
    <property type="match status" value="1"/>
</dbReference>
<dbReference type="SUPFAM" id="SSF55347">
    <property type="entry name" value="Glyceraldehyde-3-phosphate dehydrogenase-like, C-terminal domain"/>
    <property type="match status" value="1"/>
</dbReference>
<dbReference type="Gene3D" id="3.40.50.720">
    <property type="entry name" value="NAD(P)-binding Rossmann-like Domain"/>
    <property type="match status" value="1"/>
</dbReference>
<dbReference type="PANTHER" id="PTHR43249:SF1">
    <property type="entry name" value="D-GLUCOSIDE 3-DEHYDROGENASE"/>
    <property type="match status" value="1"/>
</dbReference>
<feature type="domain" description="GFO/IDH/MocA-like oxidoreductase" evidence="2">
    <location>
        <begin position="135"/>
        <end position="270"/>
    </location>
</feature>
<dbReference type="InterPro" id="IPR052515">
    <property type="entry name" value="Gfo/Idh/MocA_Oxidoreductase"/>
</dbReference>
<gene>
    <name evidence="3" type="ORF">J8TS2_28260</name>
</gene>